<gene>
    <name evidence="2" type="ORF">TCM_039150</name>
</gene>
<dbReference type="Gramene" id="EOY31849">
    <property type="protein sequence ID" value="EOY31849"/>
    <property type="gene ID" value="TCM_039150"/>
</dbReference>
<organism evidence="2 3">
    <name type="scientific">Theobroma cacao</name>
    <name type="common">Cacao</name>
    <name type="synonym">Cocoa</name>
    <dbReference type="NCBI Taxonomy" id="3641"/>
    <lineage>
        <taxon>Eukaryota</taxon>
        <taxon>Viridiplantae</taxon>
        <taxon>Streptophyta</taxon>
        <taxon>Embryophyta</taxon>
        <taxon>Tracheophyta</taxon>
        <taxon>Spermatophyta</taxon>
        <taxon>Magnoliopsida</taxon>
        <taxon>eudicotyledons</taxon>
        <taxon>Gunneridae</taxon>
        <taxon>Pentapetalae</taxon>
        <taxon>rosids</taxon>
        <taxon>malvids</taxon>
        <taxon>Malvales</taxon>
        <taxon>Malvaceae</taxon>
        <taxon>Byttnerioideae</taxon>
        <taxon>Theobroma</taxon>
    </lineage>
</organism>
<dbReference type="InParanoid" id="A0A061GXK5"/>
<keyword evidence="1" id="KW-0175">Coiled coil</keyword>
<dbReference type="AlphaFoldDB" id="A0A061GXK5"/>
<keyword evidence="3" id="KW-1185">Reference proteome</keyword>
<dbReference type="HOGENOM" id="CLU_2502486_0_0_1"/>
<evidence type="ECO:0000313" key="3">
    <source>
        <dbReference type="Proteomes" id="UP000026915"/>
    </source>
</evidence>
<evidence type="ECO:0000313" key="2">
    <source>
        <dbReference type="EMBL" id="EOY31849.1"/>
    </source>
</evidence>
<reference evidence="2 3" key="1">
    <citation type="journal article" date="2013" name="Genome Biol.">
        <title>The genome sequence of the most widely cultivated cacao type and its use to identify candidate genes regulating pod color.</title>
        <authorList>
            <person name="Motamayor J.C."/>
            <person name="Mockaitis K."/>
            <person name="Schmutz J."/>
            <person name="Haiminen N."/>
            <person name="Iii D.L."/>
            <person name="Cornejo O."/>
            <person name="Findley S.D."/>
            <person name="Zheng P."/>
            <person name="Utro F."/>
            <person name="Royaert S."/>
            <person name="Saski C."/>
            <person name="Jenkins J."/>
            <person name="Podicheti R."/>
            <person name="Zhao M."/>
            <person name="Scheffler B.E."/>
            <person name="Stack J.C."/>
            <person name="Feltus F.A."/>
            <person name="Mustiga G.M."/>
            <person name="Amores F."/>
            <person name="Phillips W."/>
            <person name="Marelli J.P."/>
            <person name="May G.D."/>
            <person name="Shapiro H."/>
            <person name="Ma J."/>
            <person name="Bustamante C.D."/>
            <person name="Schnell R.J."/>
            <person name="Main D."/>
            <person name="Gilbert D."/>
            <person name="Parida L."/>
            <person name="Kuhn D.N."/>
        </authorList>
    </citation>
    <scope>NUCLEOTIDE SEQUENCE [LARGE SCALE GENOMIC DNA]</scope>
    <source>
        <strain evidence="3">cv. Matina 1-6</strain>
    </source>
</reference>
<sequence length="86" mass="10015">MPPRCQNCQRIDYEIEIEELRYQVQELQEQLVRHDATQINNSSSNHEDRPTILAARVGLKDRLLHALDLNGGRVKIEVVDFHGSYM</sequence>
<protein>
    <submittedName>
        <fullName evidence="2">Uncharacterized protein</fullName>
    </submittedName>
</protein>
<dbReference type="Proteomes" id="UP000026915">
    <property type="component" value="Chromosome 9"/>
</dbReference>
<evidence type="ECO:0000256" key="1">
    <source>
        <dbReference type="SAM" id="Coils"/>
    </source>
</evidence>
<accession>A0A061GXK5</accession>
<dbReference type="EMBL" id="CM001887">
    <property type="protein sequence ID" value="EOY31849.1"/>
    <property type="molecule type" value="Genomic_DNA"/>
</dbReference>
<name>A0A061GXK5_THECC</name>
<feature type="coiled-coil region" evidence="1">
    <location>
        <begin position="10"/>
        <end position="37"/>
    </location>
</feature>
<proteinExistence type="predicted"/>